<reference evidence="2 3" key="1">
    <citation type="submission" date="2022-08" db="EMBL/GenBank/DDBJ databases">
        <title>Genome Sequence of the sulphate-reducing bacterium, Pseudodesulfovibrio sp. SYK.</title>
        <authorList>
            <person name="Kondo R."/>
            <person name="Kataoka T."/>
        </authorList>
    </citation>
    <scope>NUCLEOTIDE SEQUENCE [LARGE SCALE GENOMIC DNA]</scope>
    <source>
        <strain evidence="2 3">SYK</strain>
    </source>
</reference>
<dbReference type="Pfam" id="PF00583">
    <property type="entry name" value="Acetyltransf_1"/>
    <property type="match status" value="1"/>
</dbReference>
<gene>
    <name evidence="2" type="ORF">SYK_14210</name>
</gene>
<dbReference type="EMBL" id="AP026709">
    <property type="protein sequence ID" value="BDQ37061.1"/>
    <property type="molecule type" value="Genomic_DNA"/>
</dbReference>
<dbReference type="Gene3D" id="3.40.630.30">
    <property type="match status" value="1"/>
</dbReference>
<dbReference type="CDD" id="cd04301">
    <property type="entry name" value="NAT_SF"/>
    <property type="match status" value="1"/>
</dbReference>
<dbReference type="Proteomes" id="UP001317742">
    <property type="component" value="Chromosome"/>
</dbReference>
<dbReference type="InterPro" id="IPR000182">
    <property type="entry name" value="GNAT_dom"/>
</dbReference>
<proteinExistence type="predicted"/>
<feature type="domain" description="N-acetyltransferase" evidence="1">
    <location>
        <begin position="19"/>
        <end position="179"/>
    </location>
</feature>
<dbReference type="SUPFAM" id="SSF55729">
    <property type="entry name" value="Acyl-CoA N-acyltransferases (Nat)"/>
    <property type="match status" value="1"/>
</dbReference>
<accession>A0ABM8AZV2</accession>
<evidence type="ECO:0000259" key="1">
    <source>
        <dbReference type="PROSITE" id="PS51186"/>
    </source>
</evidence>
<evidence type="ECO:0000313" key="3">
    <source>
        <dbReference type="Proteomes" id="UP001317742"/>
    </source>
</evidence>
<dbReference type="PROSITE" id="PS51186">
    <property type="entry name" value="GNAT"/>
    <property type="match status" value="1"/>
</dbReference>
<protein>
    <recommendedName>
        <fullName evidence="1">N-acetyltransferase domain-containing protein</fullName>
    </recommendedName>
</protein>
<sequence length="188" mass="21114">METPMIKNEVFEGDVCEVNITSGVSPKDVESLLDMARTSGLFTPNELLAAEDMAWGCAYQGDNTSCCFLQAKINTPDGDKPIGFLCFAEISHWAHNFELFGIAVTPEYQRLGIGSALIVEMERITLAANGKRILLETGDSRDFEELRLFYEANGYVMEQHFFKQFIPKDDGVVYCRLLESVENSDNFQ</sequence>
<name>A0ABM8AZV2_9BACT</name>
<dbReference type="InterPro" id="IPR016181">
    <property type="entry name" value="Acyl_CoA_acyltransferase"/>
</dbReference>
<evidence type="ECO:0000313" key="2">
    <source>
        <dbReference type="EMBL" id="BDQ37061.1"/>
    </source>
</evidence>
<keyword evidence="3" id="KW-1185">Reference proteome</keyword>
<organism evidence="2 3">
    <name type="scientific">Pseudodesulfovibrio nedwellii</name>
    <dbReference type="NCBI Taxonomy" id="2973072"/>
    <lineage>
        <taxon>Bacteria</taxon>
        <taxon>Pseudomonadati</taxon>
        <taxon>Thermodesulfobacteriota</taxon>
        <taxon>Desulfovibrionia</taxon>
        <taxon>Desulfovibrionales</taxon>
        <taxon>Desulfovibrionaceae</taxon>
    </lineage>
</organism>